<name>A0A6S5C0D0_AERVE</name>
<dbReference type="EMBL" id="AP022038">
    <property type="protein sequence ID" value="BBR38634.1"/>
    <property type="molecule type" value="Genomic_DNA"/>
</dbReference>
<feature type="region of interest" description="Disordered" evidence="1">
    <location>
        <begin position="47"/>
        <end position="77"/>
    </location>
</feature>
<evidence type="ECO:0000256" key="1">
    <source>
        <dbReference type="SAM" id="MobiDB-lite"/>
    </source>
</evidence>
<protein>
    <submittedName>
        <fullName evidence="2">Uncharacterized protein</fullName>
    </submittedName>
</protein>
<evidence type="ECO:0000313" key="3">
    <source>
        <dbReference type="Proteomes" id="UP000515442"/>
    </source>
</evidence>
<accession>A0A6S5C0D0</accession>
<reference evidence="2 3" key="1">
    <citation type="submission" date="2019-12" db="EMBL/GenBank/DDBJ databases">
        <title>complete genome sequences of Aeromonas veronii str. WP3-W19-ESBL-03 isolated from wastewater treatment plant effluent.</title>
        <authorList>
            <person name="Sekizuka T."/>
            <person name="Itokawa K."/>
            <person name="Yatsu K."/>
            <person name="Inamine Y."/>
            <person name="Kuroda M."/>
        </authorList>
    </citation>
    <scope>NUCLEOTIDE SEQUENCE [LARGE SCALE GENOMIC DNA]</scope>
    <source>
        <strain evidence="2 3">WP3-W19-ESBL-03</strain>
    </source>
</reference>
<evidence type="ECO:0000313" key="2">
    <source>
        <dbReference type="EMBL" id="BBR38634.1"/>
    </source>
</evidence>
<proteinExistence type="predicted"/>
<gene>
    <name evidence="2" type="ORF">WP3W19E03_11590</name>
</gene>
<dbReference type="AlphaFoldDB" id="A0A6S5C0D0"/>
<sequence length="77" mass="8797">MHPYMWCLLGTKAQPHFLIQNRFFSERDSSRPTIKSSNQIQSQAWCGLASDPPSRKKIAPHHTGFEMTAPTKTTHTE</sequence>
<dbReference type="Proteomes" id="UP000515442">
    <property type="component" value="Chromosome"/>
</dbReference>
<organism evidence="2 3">
    <name type="scientific">Aeromonas veronii</name>
    <dbReference type="NCBI Taxonomy" id="654"/>
    <lineage>
        <taxon>Bacteria</taxon>
        <taxon>Pseudomonadati</taxon>
        <taxon>Pseudomonadota</taxon>
        <taxon>Gammaproteobacteria</taxon>
        <taxon>Aeromonadales</taxon>
        <taxon>Aeromonadaceae</taxon>
        <taxon>Aeromonas</taxon>
    </lineage>
</organism>